<dbReference type="InterPro" id="IPR005522">
    <property type="entry name" value="IPK"/>
</dbReference>
<organism evidence="9 10">
    <name type="scientific">Acrasis kona</name>
    <dbReference type="NCBI Taxonomy" id="1008807"/>
    <lineage>
        <taxon>Eukaryota</taxon>
        <taxon>Discoba</taxon>
        <taxon>Heterolobosea</taxon>
        <taxon>Tetramitia</taxon>
        <taxon>Eutetramitia</taxon>
        <taxon>Acrasidae</taxon>
        <taxon>Acrasis</taxon>
    </lineage>
</organism>
<dbReference type="GO" id="GO:0008440">
    <property type="term" value="F:inositol-1,4,5-trisphosphate 3-kinase activity"/>
    <property type="evidence" value="ECO:0007669"/>
    <property type="project" value="TreeGrafter"/>
</dbReference>
<evidence type="ECO:0000256" key="8">
    <source>
        <dbReference type="RuleBase" id="RU363090"/>
    </source>
</evidence>
<keyword evidence="5" id="KW-0067">ATP-binding</keyword>
<name>A0AAW2ZL25_9EUKA</name>
<dbReference type="GO" id="GO:0005737">
    <property type="term" value="C:cytoplasm"/>
    <property type="evidence" value="ECO:0007669"/>
    <property type="project" value="TreeGrafter"/>
</dbReference>
<reference evidence="9 10" key="1">
    <citation type="submission" date="2024-03" db="EMBL/GenBank/DDBJ databases">
        <title>The Acrasis kona genome and developmental transcriptomes reveal deep origins of eukaryotic multicellular pathways.</title>
        <authorList>
            <person name="Sheikh S."/>
            <person name="Fu C.-J."/>
            <person name="Brown M.W."/>
            <person name="Baldauf S.L."/>
        </authorList>
    </citation>
    <scope>NUCLEOTIDE SEQUENCE [LARGE SCALE GENOMIC DNA]</scope>
    <source>
        <strain evidence="9 10">ATCC MYA-3509</strain>
    </source>
</reference>
<keyword evidence="2 8" id="KW-0808">Transferase</keyword>
<evidence type="ECO:0000256" key="2">
    <source>
        <dbReference type="ARBA" id="ARBA00022679"/>
    </source>
</evidence>
<sequence>MSQPQYPLLKAENLAKPNHRVAGHDTFLSDGESIYKLVDSKKPQINEIKFYTEQLNKVPMLKRFVPEFKGIYSLWDKDLGQHLNYMCLQDLTKEYTNPTIIDLKMGTKTYQRDASPTKVAHELHKNPHQELIGFRVSGLRSFNKKTQQSTTEPDRYALMRMEKDQVFDFLKNKFLYNGESTRTDILTNVISELQYLKQTFETENNSFIFLCSSLLIIYEGDTTKSSKSKVAMIDFAHVMDLIESEKRDEGYIYGLNTLIQMLSDIKI</sequence>
<dbReference type="EMBL" id="JAOPGA020001696">
    <property type="protein sequence ID" value="KAL0490563.1"/>
    <property type="molecule type" value="Genomic_DNA"/>
</dbReference>
<gene>
    <name evidence="9" type="ORF">AKO1_003033</name>
</gene>
<evidence type="ECO:0000256" key="7">
    <source>
        <dbReference type="ARBA" id="ARBA00036525"/>
    </source>
</evidence>
<dbReference type="PANTHER" id="PTHR12400">
    <property type="entry name" value="INOSITOL POLYPHOSPHATE KINASE"/>
    <property type="match status" value="1"/>
</dbReference>
<dbReference type="Gene3D" id="3.30.470.160">
    <property type="entry name" value="Inositol polyphosphate kinase"/>
    <property type="match status" value="1"/>
</dbReference>
<dbReference type="GO" id="GO:0005634">
    <property type="term" value="C:nucleus"/>
    <property type="evidence" value="ECO:0007669"/>
    <property type="project" value="TreeGrafter"/>
</dbReference>
<keyword evidence="3" id="KW-0547">Nucleotide-binding</keyword>
<dbReference type="EC" id="2.7.-.-" evidence="8"/>
<evidence type="ECO:0000256" key="4">
    <source>
        <dbReference type="ARBA" id="ARBA00022777"/>
    </source>
</evidence>
<keyword evidence="4 8" id="KW-0418">Kinase</keyword>
<proteinExistence type="inferred from homology"/>
<accession>A0AAW2ZL25</accession>
<dbReference type="Pfam" id="PF03770">
    <property type="entry name" value="IPK"/>
    <property type="match status" value="1"/>
</dbReference>
<comment type="caution">
    <text evidence="9">The sequence shown here is derived from an EMBL/GenBank/DDBJ whole genome shotgun (WGS) entry which is preliminary data.</text>
</comment>
<evidence type="ECO:0000256" key="6">
    <source>
        <dbReference type="ARBA" id="ARBA00036164"/>
    </source>
</evidence>
<dbReference type="SUPFAM" id="SSF56104">
    <property type="entry name" value="SAICAR synthase-like"/>
    <property type="match status" value="1"/>
</dbReference>
<evidence type="ECO:0000256" key="5">
    <source>
        <dbReference type="ARBA" id="ARBA00022840"/>
    </source>
</evidence>
<dbReference type="PANTHER" id="PTHR12400:SF51">
    <property type="entry name" value="INOSITOL POLYPHOSPHATE MULTIKINASE"/>
    <property type="match status" value="1"/>
</dbReference>
<protein>
    <recommendedName>
        <fullName evidence="8">Kinase</fullName>
        <ecNumber evidence="8">2.7.-.-</ecNumber>
    </recommendedName>
</protein>
<dbReference type="InterPro" id="IPR038286">
    <property type="entry name" value="IPK_sf"/>
</dbReference>
<comment type="catalytic activity">
    <reaction evidence="6">
        <text>1D-myo-inositol 1,4,5-trisphosphate + 2 ATP = 1D-myo-inositol 1,3,4,5,6-pentakisphosphate + 2 ADP + 2 H(+)</text>
        <dbReference type="Rhea" id="RHEA:32359"/>
        <dbReference type="ChEBI" id="CHEBI:15378"/>
        <dbReference type="ChEBI" id="CHEBI:30616"/>
        <dbReference type="ChEBI" id="CHEBI:57733"/>
        <dbReference type="ChEBI" id="CHEBI:203600"/>
        <dbReference type="ChEBI" id="CHEBI:456216"/>
        <dbReference type="EC" id="2.7.1.151"/>
    </reaction>
</comment>
<evidence type="ECO:0000313" key="9">
    <source>
        <dbReference type="EMBL" id="KAL0490563.1"/>
    </source>
</evidence>
<dbReference type="GO" id="GO:0032958">
    <property type="term" value="P:inositol phosphate biosynthetic process"/>
    <property type="evidence" value="ECO:0007669"/>
    <property type="project" value="InterPro"/>
</dbReference>
<comment type="catalytic activity">
    <reaction evidence="7">
        <text>1D-myo-inositol 1,3,4,6-tetrakisphosphate + ATP = 1D-myo-inositol 1,3,4,5,6-pentakisphosphate + ADP + H(+)</text>
        <dbReference type="Rhea" id="RHEA:12717"/>
        <dbReference type="ChEBI" id="CHEBI:15378"/>
        <dbReference type="ChEBI" id="CHEBI:30616"/>
        <dbReference type="ChEBI" id="CHEBI:57660"/>
        <dbReference type="ChEBI" id="CHEBI:57733"/>
        <dbReference type="ChEBI" id="CHEBI:456216"/>
        <dbReference type="EC" id="2.7.1.140"/>
    </reaction>
</comment>
<evidence type="ECO:0000256" key="1">
    <source>
        <dbReference type="ARBA" id="ARBA00007374"/>
    </source>
</evidence>
<dbReference type="GO" id="GO:0051765">
    <property type="term" value="F:inositol tetrakisphosphate kinase activity"/>
    <property type="evidence" value="ECO:0007669"/>
    <property type="project" value="TreeGrafter"/>
</dbReference>
<dbReference type="GO" id="GO:0005524">
    <property type="term" value="F:ATP binding"/>
    <property type="evidence" value="ECO:0007669"/>
    <property type="project" value="UniProtKB-KW"/>
</dbReference>
<evidence type="ECO:0000313" key="10">
    <source>
        <dbReference type="Proteomes" id="UP001431209"/>
    </source>
</evidence>
<evidence type="ECO:0000256" key="3">
    <source>
        <dbReference type="ARBA" id="ARBA00022741"/>
    </source>
</evidence>
<dbReference type="AlphaFoldDB" id="A0AAW2ZL25"/>
<comment type="similarity">
    <text evidence="1 8">Belongs to the inositol phosphokinase (IPK) family.</text>
</comment>
<dbReference type="Proteomes" id="UP001431209">
    <property type="component" value="Unassembled WGS sequence"/>
</dbReference>
<keyword evidence="10" id="KW-1185">Reference proteome</keyword>